<reference evidence="2 3" key="1">
    <citation type="submission" date="2021-06" db="EMBL/GenBank/DDBJ databases">
        <authorList>
            <person name="Kallberg Y."/>
            <person name="Tangrot J."/>
            <person name="Rosling A."/>
        </authorList>
    </citation>
    <scope>NUCLEOTIDE SEQUENCE [LARGE SCALE GENOMIC DNA]</scope>
    <source>
        <strain evidence="2 3">120-4 pot B 10/14</strain>
    </source>
</reference>
<dbReference type="EMBL" id="CAJVQB010005041">
    <property type="protein sequence ID" value="CAG8651732.1"/>
    <property type="molecule type" value="Genomic_DNA"/>
</dbReference>
<feature type="coiled-coil region" evidence="1">
    <location>
        <begin position="25"/>
        <end position="62"/>
    </location>
</feature>
<gene>
    <name evidence="2" type="ORF">GMARGA_LOCUS9391</name>
</gene>
<organism evidence="2 3">
    <name type="scientific">Gigaspora margarita</name>
    <dbReference type="NCBI Taxonomy" id="4874"/>
    <lineage>
        <taxon>Eukaryota</taxon>
        <taxon>Fungi</taxon>
        <taxon>Fungi incertae sedis</taxon>
        <taxon>Mucoromycota</taxon>
        <taxon>Glomeromycotina</taxon>
        <taxon>Glomeromycetes</taxon>
        <taxon>Diversisporales</taxon>
        <taxon>Gigasporaceae</taxon>
        <taxon>Gigaspora</taxon>
    </lineage>
</organism>
<name>A0ABN7UQN4_GIGMA</name>
<proteinExistence type="predicted"/>
<accession>A0ABN7UQN4</accession>
<dbReference type="Proteomes" id="UP000789901">
    <property type="component" value="Unassembled WGS sequence"/>
</dbReference>
<evidence type="ECO:0000313" key="3">
    <source>
        <dbReference type="Proteomes" id="UP000789901"/>
    </source>
</evidence>
<sequence>MTQINKELEYVKQETKYEILIVSAMSWHTENNTKLEQQIDELKKALHKARKVENQKEKREQIQLHVIRRREKFTDNTKKMIKSVLKHKVAPLTLNNLKQKDSIIADVKRIKKEIEEHFLK</sequence>
<evidence type="ECO:0000313" key="2">
    <source>
        <dbReference type="EMBL" id="CAG8651732.1"/>
    </source>
</evidence>
<keyword evidence="1" id="KW-0175">Coiled coil</keyword>
<keyword evidence="3" id="KW-1185">Reference proteome</keyword>
<comment type="caution">
    <text evidence="2">The sequence shown here is derived from an EMBL/GenBank/DDBJ whole genome shotgun (WGS) entry which is preliminary data.</text>
</comment>
<protein>
    <submittedName>
        <fullName evidence="2">9121_t:CDS:1</fullName>
    </submittedName>
</protein>
<evidence type="ECO:0000256" key="1">
    <source>
        <dbReference type="SAM" id="Coils"/>
    </source>
</evidence>